<feature type="repeat" description="PPR" evidence="3">
    <location>
        <begin position="298"/>
        <end position="332"/>
    </location>
</feature>
<dbReference type="OrthoDB" id="185373at2759"/>
<evidence type="ECO:0000256" key="1">
    <source>
        <dbReference type="ARBA" id="ARBA00007626"/>
    </source>
</evidence>
<gene>
    <name evidence="4" type="ORF">FRX31_020269</name>
</gene>
<comment type="similarity">
    <text evidence="1">Belongs to the PPR family. P subfamily.</text>
</comment>
<evidence type="ECO:0000313" key="5">
    <source>
        <dbReference type="Proteomes" id="UP000554482"/>
    </source>
</evidence>
<dbReference type="AlphaFoldDB" id="A0A7J6W1F2"/>
<protein>
    <submittedName>
        <fullName evidence="4">Pentatricopeptide repeat-containing protein</fullName>
    </submittedName>
</protein>
<reference evidence="4 5" key="1">
    <citation type="submission" date="2020-06" db="EMBL/GenBank/DDBJ databases">
        <title>Transcriptomic and genomic resources for Thalictrum thalictroides and T. hernandezii: Facilitating candidate gene discovery in an emerging model plant lineage.</title>
        <authorList>
            <person name="Arias T."/>
            <person name="Riano-Pachon D.M."/>
            <person name="Di Stilio V.S."/>
        </authorList>
    </citation>
    <scope>NUCLEOTIDE SEQUENCE [LARGE SCALE GENOMIC DNA]</scope>
    <source>
        <strain evidence="5">cv. WT478/WT964</strain>
        <tissue evidence="4">Leaves</tissue>
    </source>
</reference>
<feature type="repeat" description="PPR" evidence="3">
    <location>
        <begin position="263"/>
        <end position="297"/>
    </location>
</feature>
<evidence type="ECO:0000313" key="4">
    <source>
        <dbReference type="EMBL" id="KAF5190145.1"/>
    </source>
</evidence>
<dbReference type="NCBIfam" id="TIGR00756">
    <property type="entry name" value="PPR"/>
    <property type="match status" value="2"/>
</dbReference>
<dbReference type="PANTHER" id="PTHR47936">
    <property type="entry name" value="PPR_LONG DOMAIN-CONTAINING PROTEIN"/>
    <property type="match status" value="1"/>
</dbReference>
<dbReference type="EMBL" id="JABWDY010024579">
    <property type="protein sequence ID" value="KAF5190145.1"/>
    <property type="molecule type" value="Genomic_DNA"/>
</dbReference>
<sequence length="475" mass="54856">MKPSNNKYGMEIFRTYKKLRYFLNPNSLYSLLFTSQFLSSSFSSKSLVSTINPTSFLSSTQNPKPHISRLCYTTSSSGSFQLKSKFPRRNSKNKLDNLKKVEEIVKVVKLDKSDMETELNKMGLILSLDLISEVFRGLNADEVSGFRFFYWVREKDVSFYRNSDFCSLAIDNLGRIEDYTLMLVLLKEFSKETLCLTEKSFEFLRVFNLNRDLVREYVMRVINMLNKIGGSSRNSGIFALIKMLCRLKSFDLAVFVMEETARKTSYYNVLIWAKCRTCDFQEAYGLLDEMRRIGCDPNANSYNYLLGSLCKHSKTAEASELFATMEEFGYIPDAVTFEVIIYHACRLSRLDFAVEFLNQMISSGIEPRYTTHAAIIKGYFYIDRSQEAYLYVVDMCEKCKCSANMNYSLLASLFQRSGRVVESRAILVDMIDKGLKPNFPVYIKVMKDLHKSSMGYLVADLKSRFSKFNSNTKDF</sequence>
<dbReference type="Pfam" id="PF13041">
    <property type="entry name" value="PPR_2"/>
    <property type="match status" value="1"/>
</dbReference>
<dbReference type="Gene3D" id="1.25.40.10">
    <property type="entry name" value="Tetratricopeptide repeat domain"/>
    <property type="match status" value="2"/>
</dbReference>
<dbReference type="Pfam" id="PF01535">
    <property type="entry name" value="PPR"/>
    <property type="match status" value="1"/>
</dbReference>
<name>A0A7J6W1F2_THATH</name>
<evidence type="ECO:0000256" key="2">
    <source>
        <dbReference type="ARBA" id="ARBA00022737"/>
    </source>
</evidence>
<dbReference type="InterPro" id="IPR011990">
    <property type="entry name" value="TPR-like_helical_dom_sf"/>
</dbReference>
<keyword evidence="5" id="KW-1185">Reference proteome</keyword>
<evidence type="ECO:0000256" key="3">
    <source>
        <dbReference type="PROSITE-ProRule" id="PRU00708"/>
    </source>
</evidence>
<accession>A0A7J6W1F2</accession>
<dbReference type="Proteomes" id="UP000554482">
    <property type="component" value="Unassembled WGS sequence"/>
</dbReference>
<proteinExistence type="inferred from homology"/>
<feature type="repeat" description="PPR" evidence="3">
    <location>
        <begin position="333"/>
        <end position="367"/>
    </location>
</feature>
<dbReference type="PROSITE" id="PS51375">
    <property type="entry name" value="PPR"/>
    <property type="match status" value="3"/>
</dbReference>
<organism evidence="4 5">
    <name type="scientific">Thalictrum thalictroides</name>
    <name type="common">Rue-anemone</name>
    <name type="synonym">Anemone thalictroides</name>
    <dbReference type="NCBI Taxonomy" id="46969"/>
    <lineage>
        <taxon>Eukaryota</taxon>
        <taxon>Viridiplantae</taxon>
        <taxon>Streptophyta</taxon>
        <taxon>Embryophyta</taxon>
        <taxon>Tracheophyta</taxon>
        <taxon>Spermatophyta</taxon>
        <taxon>Magnoliopsida</taxon>
        <taxon>Ranunculales</taxon>
        <taxon>Ranunculaceae</taxon>
        <taxon>Thalictroideae</taxon>
        <taxon>Thalictrum</taxon>
    </lineage>
</organism>
<dbReference type="InterPro" id="IPR002885">
    <property type="entry name" value="PPR_rpt"/>
</dbReference>
<keyword evidence="2" id="KW-0677">Repeat</keyword>
<dbReference type="PANTHER" id="PTHR47936:SF3">
    <property type="entry name" value="PENTACOTRIPEPTIDE-REPEAT REGION OF PRORP DOMAIN-CONTAINING PROTEIN"/>
    <property type="match status" value="1"/>
</dbReference>
<comment type="caution">
    <text evidence="4">The sequence shown here is derived from an EMBL/GenBank/DDBJ whole genome shotgun (WGS) entry which is preliminary data.</text>
</comment>